<evidence type="ECO:0000256" key="1">
    <source>
        <dbReference type="ARBA" id="ARBA00004651"/>
    </source>
</evidence>
<feature type="domain" description="EamA" evidence="7">
    <location>
        <begin position="151"/>
        <end position="284"/>
    </location>
</feature>
<reference evidence="8 9" key="1">
    <citation type="submission" date="2015-06" db="EMBL/GenBank/DDBJ databases">
        <title>Comparative genome analysis of nirS-carrying Bradyrhizobium sp. strains.</title>
        <authorList>
            <person name="Ishii S."/>
            <person name="Jang J."/>
            <person name="Nishizawa T."/>
            <person name="Senoo K."/>
        </authorList>
    </citation>
    <scope>NUCLEOTIDE SEQUENCE [LARGE SCALE GENOMIC DNA]</scope>
    <source>
        <strain evidence="8 9">TSA1</strain>
    </source>
</reference>
<keyword evidence="4 6" id="KW-1133">Transmembrane helix</keyword>
<dbReference type="PANTHER" id="PTHR42920">
    <property type="entry name" value="OS03G0707200 PROTEIN-RELATED"/>
    <property type="match status" value="1"/>
</dbReference>
<feature type="transmembrane region" description="Helical" evidence="6">
    <location>
        <begin position="246"/>
        <end position="263"/>
    </location>
</feature>
<keyword evidence="2" id="KW-1003">Cell membrane</keyword>
<name>A0A2M6UMS4_9BRAD</name>
<sequence>MALIGFILVATAQASNQVLARGLAGSVPPFALAFFRWSIVAIGLAPIALREIRDGRVPLGRNVWPILAAGFMGMFLCGGPVYAAGVSTTAIHIALIMALSPITVLLISALRGIEHVGPLQWLGTALALGGALLIISGGHPQTLIELQTVAGDGLVVIAMLGWSGYTLLQSRAAPKASLLARISLFSGAGALFSLPPAAMEMWAMPAQVFSTKALSAYVFAGIVPGLLAYAGFAWLGGRFGSVRTSLVLYLGPIASALLSFAILGEPPKLIHLFGGLLILGGVWASLRR</sequence>
<dbReference type="Pfam" id="PF00892">
    <property type="entry name" value="EamA"/>
    <property type="match status" value="2"/>
</dbReference>
<dbReference type="InterPro" id="IPR037185">
    <property type="entry name" value="EmrE-like"/>
</dbReference>
<feature type="transmembrane region" description="Helical" evidence="6">
    <location>
        <begin position="89"/>
        <end position="107"/>
    </location>
</feature>
<evidence type="ECO:0000256" key="4">
    <source>
        <dbReference type="ARBA" id="ARBA00022989"/>
    </source>
</evidence>
<evidence type="ECO:0000256" key="3">
    <source>
        <dbReference type="ARBA" id="ARBA00022692"/>
    </source>
</evidence>
<dbReference type="AlphaFoldDB" id="A0A2M6UMS4"/>
<evidence type="ECO:0000256" key="2">
    <source>
        <dbReference type="ARBA" id="ARBA00022475"/>
    </source>
</evidence>
<evidence type="ECO:0000313" key="9">
    <source>
        <dbReference type="Proteomes" id="UP000228930"/>
    </source>
</evidence>
<dbReference type="GO" id="GO:0005886">
    <property type="term" value="C:plasma membrane"/>
    <property type="evidence" value="ECO:0007669"/>
    <property type="project" value="UniProtKB-SubCell"/>
</dbReference>
<dbReference type="PANTHER" id="PTHR42920:SF11">
    <property type="entry name" value="INNER MEMBRANE PROTEIN YTFF"/>
    <property type="match status" value="1"/>
</dbReference>
<keyword evidence="9" id="KW-1185">Reference proteome</keyword>
<feature type="transmembrane region" description="Helical" evidence="6">
    <location>
        <begin position="149"/>
        <end position="168"/>
    </location>
</feature>
<evidence type="ECO:0000313" key="8">
    <source>
        <dbReference type="EMBL" id="PIT05837.1"/>
    </source>
</evidence>
<comment type="caution">
    <text evidence="8">The sequence shown here is derived from an EMBL/GenBank/DDBJ whole genome shotgun (WGS) entry which is preliminary data.</text>
</comment>
<organism evidence="8 9">
    <name type="scientific">Bradyrhizobium nitroreducens</name>
    <dbReference type="NCBI Taxonomy" id="709803"/>
    <lineage>
        <taxon>Bacteria</taxon>
        <taxon>Pseudomonadati</taxon>
        <taxon>Pseudomonadota</taxon>
        <taxon>Alphaproteobacteria</taxon>
        <taxon>Hyphomicrobiales</taxon>
        <taxon>Nitrobacteraceae</taxon>
        <taxon>Bradyrhizobium</taxon>
    </lineage>
</organism>
<evidence type="ECO:0000256" key="5">
    <source>
        <dbReference type="ARBA" id="ARBA00023136"/>
    </source>
</evidence>
<proteinExistence type="predicted"/>
<gene>
    <name evidence="8" type="ORF">TSA1_02590</name>
</gene>
<dbReference type="Proteomes" id="UP000228930">
    <property type="component" value="Unassembled WGS sequence"/>
</dbReference>
<feature type="transmembrane region" description="Helical" evidence="6">
    <location>
        <begin position="269"/>
        <end position="286"/>
    </location>
</feature>
<feature type="transmembrane region" description="Helical" evidence="6">
    <location>
        <begin position="178"/>
        <end position="194"/>
    </location>
</feature>
<evidence type="ECO:0000256" key="6">
    <source>
        <dbReference type="SAM" id="Phobius"/>
    </source>
</evidence>
<feature type="transmembrane region" description="Helical" evidence="6">
    <location>
        <begin position="214"/>
        <end position="234"/>
    </location>
</feature>
<feature type="transmembrane region" description="Helical" evidence="6">
    <location>
        <begin position="119"/>
        <end position="137"/>
    </location>
</feature>
<keyword evidence="3 6" id="KW-0812">Transmembrane</keyword>
<accession>A0A2M6UMS4</accession>
<dbReference type="SUPFAM" id="SSF103481">
    <property type="entry name" value="Multidrug resistance efflux transporter EmrE"/>
    <property type="match status" value="2"/>
</dbReference>
<feature type="transmembrane region" description="Helical" evidence="6">
    <location>
        <begin position="62"/>
        <end position="83"/>
    </location>
</feature>
<keyword evidence="5 6" id="KW-0472">Membrane</keyword>
<comment type="subcellular location">
    <subcellularLocation>
        <location evidence="1">Cell membrane</location>
        <topology evidence="1">Multi-pass membrane protein</topology>
    </subcellularLocation>
</comment>
<protein>
    <submittedName>
        <fullName evidence="8">Membrane protein</fullName>
    </submittedName>
</protein>
<feature type="domain" description="EamA" evidence="7">
    <location>
        <begin position="2"/>
        <end position="135"/>
    </location>
</feature>
<feature type="transmembrane region" description="Helical" evidence="6">
    <location>
        <begin position="30"/>
        <end position="50"/>
    </location>
</feature>
<evidence type="ECO:0000259" key="7">
    <source>
        <dbReference type="Pfam" id="PF00892"/>
    </source>
</evidence>
<dbReference type="InterPro" id="IPR000620">
    <property type="entry name" value="EamA_dom"/>
</dbReference>
<dbReference type="InterPro" id="IPR051258">
    <property type="entry name" value="Diverse_Substrate_Transporter"/>
</dbReference>
<dbReference type="EMBL" id="LFJC01000003">
    <property type="protein sequence ID" value="PIT05837.1"/>
    <property type="molecule type" value="Genomic_DNA"/>
</dbReference>